<proteinExistence type="evidence at transcript level"/>
<sequence length="219" mass="22784">MSFNVTGVDGVGWERPRIASAGSTQLHLTGPWRRHGFVLGRDGGMGRDVLGGAFGMPSLGEAGVPGAAAPVLCELMIKCGLVLLQCPTRCSRCRIHPSSPVVSKHLSSIPSTTCPCRGTHRCAEQGCAVPCPAGSCHHPVLLRDPPACSVPHTSPSPLPSIGMPAVHKDLGLHSRPVLLSLVPWAQLCTAPWLCLPSALPAPFVSLAADRCSHSSCCAV</sequence>
<dbReference type="VEuPathDB" id="HostDB:LOC121107309"/>
<dbReference type="EMBL" id="M57290">
    <property type="protein sequence ID" value="AAA49076.1"/>
    <property type="molecule type" value="mRNA"/>
</dbReference>
<protein>
    <submittedName>
        <fullName evidence="1">Non-tyrosine protein kinase</fullName>
    </submittedName>
</protein>
<dbReference type="GO" id="GO:0016301">
    <property type="term" value="F:kinase activity"/>
    <property type="evidence" value="ECO:0007669"/>
    <property type="project" value="UniProtKB-KW"/>
</dbReference>
<keyword evidence="1" id="KW-0808">Transferase</keyword>
<name>Q99370_CHICK</name>
<keyword evidence="1" id="KW-0418">Kinase</keyword>
<organism evidence="1">
    <name type="scientific">Gallus gallus</name>
    <name type="common">Chicken</name>
    <dbReference type="NCBI Taxonomy" id="9031"/>
    <lineage>
        <taxon>Eukaryota</taxon>
        <taxon>Metazoa</taxon>
        <taxon>Chordata</taxon>
        <taxon>Craniata</taxon>
        <taxon>Vertebrata</taxon>
        <taxon>Euteleostomi</taxon>
        <taxon>Archelosauria</taxon>
        <taxon>Archosauria</taxon>
        <taxon>Dinosauria</taxon>
        <taxon>Saurischia</taxon>
        <taxon>Theropoda</taxon>
        <taxon>Coelurosauria</taxon>
        <taxon>Aves</taxon>
        <taxon>Neognathae</taxon>
        <taxon>Galloanserae</taxon>
        <taxon>Galliformes</taxon>
        <taxon>Phasianidae</taxon>
        <taxon>Phasianinae</taxon>
        <taxon>Gallus</taxon>
    </lineage>
</organism>
<dbReference type="AlphaFoldDB" id="Q99370"/>
<dbReference type="PIR" id="A35650">
    <property type="entry name" value="A35650"/>
</dbReference>
<gene>
    <name evidence="1" type="primary">sur</name>
</gene>
<accession>Q99370</accession>
<evidence type="ECO:0000313" key="1">
    <source>
        <dbReference type="EMBL" id="AAA49076.1"/>
    </source>
</evidence>
<reference evidence="1" key="1">
    <citation type="journal article" date="1990" name="Mol. Cell. Biol.">
        <title>An alternative non-tyrosine protein kinase product of the c-src gene in chicken skeletal muscle.</title>
        <authorList>
            <person name="Dorai T."/>
            <person name="Wang L.H."/>
        </authorList>
    </citation>
    <scope>NUCLEOTIDE SEQUENCE</scope>
    <source>
        <tissue evidence="1">Pectoral muscle</tissue>
    </source>
</reference>